<evidence type="ECO:0008006" key="3">
    <source>
        <dbReference type="Google" id="ProtNLM"/>
    </source>
</evidence>
<dbReference type="AlphaFoldDB" id="A0A699XN61"/>
<comment type="caution">
    <text evidence="2">The sequence shown here is derived from an EMBL/GenBank/DDBJ whole genome shotgun (WGS) entry which is preliminary data.</text>
</comment>
<sequence>ETRAIWTAYLPHALHASALPEAYEAEERISLLVRVGRCEQMLGRYAAAEHAHRQVLDRREKTLGKKHPDTLASMNNLA</sequence>
<protein>
    <recommendedName>
        <fullName evidence="3">Tetratricopeptide repeat protein</fullName>
    </recommendedName>
</protein>
<feature type="non-terminal residue" evidence="2">
    <location>
        <position position="1"/>
    </location>
</feature>
<proteinExistence type="predicted"/>
<feature type="compositionally biased region" description="Basic and acidic residues" evidence="1">
    <location>
        <begin position="59"/>
        <end position="69"/>
    </location>
</feature>
<name>A0A699XN61_TANCI</name>
<dbReference type="InterPro" id="IPR011990">
    <property type="entry name" value="TPR-like_helical_dom_sf"/>
</dbReference>
<evidence type="ECO:0000313" key="2">
    <source>
        <dbReference type="EMBL" id="GFD61229.1"/>
    </source>
</evidence>
<feature type="non-terminal residue" evidence="2">
    <location>
        <position position="78"/>
    </location>
</feature>
<organism evidence="2">
    <name type="scientific">Tanacetum cinerariifolium</name>
    <name type="common">Dalmatian daisy</name>
    <name type="synonym">Chrysanthemum cinerariifolium</name>
    <dbReference type="NCBI Taxonomy" id="118510"/>
    <lineage>
        <taxon>Eukaryota</taxon>
        <taxon>Viridiplantae</taxon>
        <taxon>Streptophyta</taxon>
        <taxon>Embryophyta</taxon>
        <taxon>Tracheophyta</taxon>
        <taxon>Spermatophyta</taxon>
        <taxon>Magnoliopsida</taxon>
        <taxon>eudicotyledons</taxon>
        <taxon>Gunneridae</taxon>
        <taxon>Pentapetalae</taxon>
        <taxon>asterids</taxon>
        <taxon>campanulids</taxon>
        <taxon>Asterales</taxon>
        <taxon>Asteraceae</taxon>
        <taxon>Asteroideae</taxon>
        <taxon>Anthemideae</taxon>
        <taxon>Anthemidinae</taxon>
        <taxon>Tanacetum</taxon>
    </lineage>
</organism>
<evidence type="ECO:0000256" key="1">
    <source>
        <dbReference type="SAM" id="MobiDB-lite"/>
    </source>
</evidence>
<accession>A0A699XN61</accession>
<dbReference type="SUPFAM" id="SSF48452">
    <property type="entry name" value="TPR-like"/>
    <property type="match status" value="1"/>
</dbReference>
<feature type="region of interest" description="Disordered" evidence="1">
    <location>
        <begin position="59"/>
        <end position="78"/>
    </location>
</feature>
<dbReference type="EMBL" id="BKCJ011888458">
    <property type="protein sequence ID" value="GFD61229.1"/>
    <property type="molecule type" value="Genomic_DNA"/>
</dbReference>
<dbReference type="Gene3D" id="1.25.40.10">
    <property type="entry name" value="Tetratricopeptide repeat domain"/>
    <property type="match status" value="1"/>
</dbReference>
<dbReference type="Pfam" id="PF13424">
    <property type="entry name" value="TPR_12"/>
    <property type="match status" value="1"/>
</dbReference>
<gene>
    <name evidence="2" type="ORF">Tci_933198</name>
</gene>
<reference evidence="2" key="1">
    <citation type="journal article" date="2019" name="Sci. Rep.">
        <title>Draft genome of Tanacetum cinerariifolium, the natural source of mosquito coil.</title>
        <authorList>
            <person name="Yamashiro T."/>
            <person name="Shiraishi A."/>
            <person name="Satake H."/>
            <person name="Nakayama K."/>
        </authorList>
    </citation>
    <scope>NUCLEOTIDE SEQUENCE</scope>
</reference>